<sequence length="286" mass="32096">VKIAQVDRTRREAVYVIDFTTNLRQYKQSSYVGVRREYSEFARLYQHLVAAYPGCITPTLPSPRSSATDVAWNDEEVSAALEQFLGRVAVHPMLCVDILLQQFIEQDTTARMTALSSPQLAPVKPRQLPGADSPFYTKQQMLAQTTEKEMSMGSRAVEKMAQMRKGLVVAHVDLASKAVHMGGTEDDPPLANGLSKLGKCLQEVGDIHQLQAETEAVVLGDFLNYQMHNAHCVYEVLDNRKQLFEDHATAVERVEKRKHTLQQLKSSVNIRQERVNDAVAELEEVS</sequence>
<feature type="domain" description="PX" evidence="1">
    <location>
        <begin position="1"/>
        <end position="110"/>
    </location>
</feature>
<evidence type="ECO:0000259" key="1">
    <source>
        <dbReference type="PROSITE" id="PS50195"/>
    </source>
</evidence>
<reference evidence="3" key="1">
    <citation type="journal article" date="2018" name="Nat. Microbiol.">
        <title>Leveraging single-cell genomics to expand the fungal tree of life.</title>
        <authorList>
            <person name="Ahrendt S.R."/>
            <person name="Quandt C.A."/>
            <person name="Ciobanu D."/>
            <person name="Clum A."/>
            <person name="Salamov A."/>
            <person name="Andreopoulos B."/>
            <person name="Cheng J.F."/>
            <person name="Woyke T."/>
            <person name="Pelin A."/>
            <person name="Henrissat B."/>
            <person name="Reynolds N.K."/>
            <person name="Benny G.L."/>
            <person name="Smith M.E."/>
            <person name="James T.Y."/>
            <person name="Grigoriev I.V."/>
        </authorList>
    </citation>
    <scope>NUCLEOTIDE SEQUENCE [LARGE SCALE GENOMIC DNA]</scope>
    <source>
        <strain evidence="3">Benny S71-1</strain>
    </source>
</reference>
<dbReference type="GO" id="GO:0042147">
    <property type="term" value="P:retrograde transport, endosome to Golgi"/>
    <property type="evidence" value="ECO:0007669"/>
    <property type="project" value="TreeGrafter"/>
</dbReference>
<dbReference type="InterPro" id="IPR015404">
    <property type="entry name" value="Vps5_C"/>
</dbReference>
<organism evidence="2 3">
    <name type="scientific">Syncephalis pseudoplumigaleata</name>
    <dbReference type="NCBI Taxonomy" id="1712513"/>
    <lineage>
        <taxon>Eukaryota</taxon>
        <taxon>Fungi</taxon>
        <taxon>Fungi incertae sedis</taxon>
        <taxon>Zoopagomycota</taxon>
        <taxon>Zoopagomycotina</taxon>
        <taxon>Zoopagomycetes</taxon>
        <taxon>Zoopagales</taxon>
        <taxon>Piptocephalidaceae</taxon>
        <taxon>Syncephalis</taxon>
    </lineage>
</organism>
<evidence type="ECO:0000313" key="3">
    <source>
        <dbReference type="Proteomes" id="UP000278143"/>
    </source>
</evidence>
<dbReference type="InterPro" id="IPR027267">
    <property type="entry name" value="AH/BAR_dom_sf"/>
</dbReference>
<name>A0A4P9Z0B6_9FUNG</name>
<dbReference type="Gene3D" id="3.30.1520.10">
    <property type="entry name" value="Phox-like domain"/>
    <property type="match status" value="1"/>
</dbReference>
<dbReference type="PANTHER" id="PTHR47433:SF1">
    <property type="entry name" value="VACUOLAR PROTEIN SORTING-ASSOCIATED PROTEIN 17"/>
    <property type="match status" value="1"/>
</dbReference>
<dbReference type="GO" id="GO:0032266">
    <property type="term" value="F:phosphatidylinositol-3-phosphate binding"/>
    <property type="evidence" value="ECO:0007669"/>
    <property type="project" value="TreeGrafter"/>
</dbReference>
<feature type="non-terminal residue" evidence="2">
    <location>
        <position position="286"/>
    </location>
</feature>
<feature type="non-terminal residue" evidence="2">
    <location>
        <position position="1"/>
    </location>
</feature>
<dbReference type="Proteomes" id="UP000278143">
    <property type="component" value="Unassembled WGS sequence"/>
</dbReference>
<dbReference type="InterPro" id="IPR053055">
    <property type="entry name" value="VPS17"/>
</dbReference>
<dbReference type="Gene3D" id="1.20.1270.60">
    <property type="entry name" value="Arfaptin homology (AH) domain/BAR domain"/>
    <property type="match status" value="1"/>
</dbReference>
<keyword evidence="3" id="KW-1185">Reference proteome</keyword>
<dbReference type="InterPro" id="IPR001683">
    <property type="entry name" value="PX_dom"/>
</dbReference>
<dbReference type="InterPro" id="IPR036871">
    <property type="entry name" value="PX_dom_sf"/>
</dbReference>
<dbReference type="GO" id="GO:0030905">
    <property type="term" value="C:retromer, tubulation complex"/>
    <property type="evidence" value="ECO:0007669"/>
    <property type="project" value="TreeGrafter"/>
</dbReference>
<proteinExistence type="predicted"/>
<gene>
    <name evidence="2" type="ORF">SYNPS1DRAFT_11256</name>
</gene>
<dbReference type="EMBL" id="KZ990039">
    <property type="protein sequence ID" value="RKP24780.1"/>
    <property type="molecule type" value="Genomic_DNA"/>
</dbReference>
<dbReference type="PANTHER" id="PTHR47433">
    <property type="entry name" value="VACUOLAR PROTEIN SORTING-ASSOCIATED PROTEIN 17"/>
    <property type="match status" value="1"/>
</dbReference>
<dbReference type="Pfam" id="PF00787">
    <property type="entry name" value="PX"/>
    <property type="match status" value="1"/>
</dbReference>
<dbReference type="SMART" id="SM00312">
    <property type="entry name" value="PX"/>
    <property type="match status" value="1"/>
</dbReference>
<evidence type="ECO:0000313" key="2">
    <source>
        <dbReference type="EMBL" id="RKP24780.1"/>
    </source>
</evidence>
<dbReference type="SUPFAM" id="SSF64268">
    <property type="entry name" value="PX domain"/>
    <property type="match status" value="1"/>
</dbReference>
<dbReference type="AlphaFoldDB" id="A0A4P9Z0B6"/>
<dbReference type="GO" id="GO:0005829">
    <property type="term" value="C:cytosol"/>
    <property type="evidence" value="ECO:0007669"/>
    <property type="project" value="GOC"/>
</dbReference>
<protein>
    <submittedName>
        <fullName evidence="2">Phox homologous domain-containing protein</fullName>
    </submittedName>
</protein>
<dbReference type="PROSITE" id="PS50195">
    <property type="entry name" value="PX"/>
    <property type="match status" value="1"/>
</dbReference>
<accession>A0A4P9Z0B6</accession>
<dbReference type="GO" id="GO:0005768">
    <property type="term" value="C:endosome"/>
    <property type="evidence" value="ECO:0007669"/>
    <property type="project" value="TreeGrafter"/>
</dbReference>
<dbReference type="GO" id="GO:0006886">
    <property type="term" value="P:intracellular protein transport"/>
    <property type="evidence" value="ECO:0007669"/>
    <property type="project" value="TreeGrafter"/>
</dbReference>
<dbReference type="OrthoDB" id="9976382at2759"/>
<dbReference type="Pfam" id="PF09325">
    <property type="entry name" value="Vps5"/>
    <property type="match status" value="1"/>
</dbReference>